<comment type="cofactor">
    <cofactor evidence="1 8">
        <name>pyridoxal 5'-phosphate</name>
        <dbReference type="ChEBI" id="CHEBI:597326"/>
    </cofactor>
</comment>
<dbReference type="EC" id="4.1.1.17" evidence="6"/>
<gene>
    <name evidence="10" type="ORF">GCM10010961_23320</name>
</gene>
<dbReference type="InterPro" id="IPR009006">
    <property type="entry name" value="Ala_racemase/Decarboxylase_C"/>
</dbReference>
<evidence type="ECO:0000256" key="5">
    <source>
        <dbReference type="ARBA" id="ARBA00034115"/>
    </source>
</evidence>
<comment type="similarity">
    <text evidence="2">Belongs to the Orn/Lys/Arg decarboxylase class-II family.</text>
</comment>
<evidence type="ECO:0000256" key="3">
    <source>
        <dbReference type="ARBA" id="ARBA00022898"/>
    </source>
</evidence>
<dbReference type="PANTHER" id="PTHR11482:SF6">
    <property type="entry name" value="ORNITHINE DECARBOXYLASE 1-RELATED"/>
    <property type="match status" value="1"/>
</dbReference>
<feature type="modified residue" description="N6-(pyridoxal phosphate)lysine" evidence="8">
    <location>
        <position position="57"/>
    </location>
</feature>
<comment type="caution">
    <text evidence="10">The sequence shown here is derived from an EMBL/GenBank/DDBJ whole genome shotgun (WGS) entry which is preliminary data.</text>
</comment>
<dbReference type="InterPro" id="IPR022653">
    <property type="entry name" value="De-COase2_pyr-phos_BS"/>
</dbReference>
<dbReference type="InterPro" id="IPR000183">
    <property type="entry name" value="Orn/DAP/Arg_de-COase"/>
</dbReference>
<proteinExistence type="inferred from homology"/>
<accession>A0A8J3MDI2</accession>
<evidence type="ECO:0000259" key="9">
    <source>
        <dbReference type="Pfam" id="PF02784"/>
    </source>
</evidence>
<comment type="catalytic activity">
    <reaction evidence="7">
        <text>L-ornithine + H(+) = putrescine + CO2</text>
        <dbReference type="Rhea" id="RHEA:22964"/>
        <dbReference type="ChEBI" id="CHEBI:15378"/>
        <dbReference type="ChEBI" id="CHEBI:16526"/>
        <dbReference type="ChEBI" id="CHEBI:46911"/>
        <dbReference type="ChEBI" id="CHEBI:326268"/>
        <dbReference type="EC" id="4.1.1.17"/>
    </reaction>
</comment>
<dbReference type="AlphaFoldDB" id="A0A8J3MDI2"/>
<evidence type="ECO:0000256" key="4">
    <source>
        <dbReference type="ARBA" id="ARBA00023239"/>
    </source>
</evidence>
<dbReference type="SUPFAM" id="SSF51419">
    <property type="entry name" value="PLP-binding barrel"/>
    <property type="match status" value="1"/>
</dbReference>
<feature type="domain" description="Orn/DAP/Arg decarboxylase 2 N-terminal" evidence="9">
    <location>
        <begin position="41"/>
        <end position="265"/>
    </location>
</feature>
<dbReference type="InterPro" id="IPR029066">
    <property type="entry name" value="PLP-binding_barrel"/>
</dbReference>
<keyword evidence="11" id="KW-1185">Reference proteome</keyword>
<feature type="active site" description="Proton donor" evidence="8">
    <location>
        <position position="330"/>
    </location>
</feature>
<dbReference type="PRINTS" id="PR01182">
    <property type="entry name" value="ORNDCRBXLASE"/>
</dbReference>
<dbReference type="Gene3D" id="3.20.20.10">
    <property type="entry name" value="Alanine racemase"/>
    <property type="match status" value="1"/>
</dbReference>
<dbReference type="CDD" id="cd00622">
    <property type="entry name" value="PLPDE_III_ODC"/>
    <property type="match status" value="1"/>
</dbReference>
<dbReference type="EMBL" id="BNAP01000008">
    <property type="protein sequence ID" value="GHG91746.1"/>
    <property type="molecule type" value="Genomic_DNA"/>
</dbReference>
<reference evidence="10" key="1">
    <citation type="journal article" date="2014" name="Int. J. Syst. Evol. Microbiol.">
        <title>Complete genome sequence of Corynebacterium casei LMG S-19264T (=DSM 44701T), isolated from a smear-ripened cheese.</title>
        <authorList>
            <consortium name="US DOE Joint Genome Institute (JGI-PGF)"/>
            <person name="Walter F."/>
            <person name="Albersmeier A."/>
            <person name="Kalinowski J."/>
            <person name="Ruckert C."/>
        </authorList>
    </citation>
    <scope>NUCLEOTIDE SEQUENCE</scope>
    <source>
        <strain evidence="10">CGMCC 1.7081</strain>
    </source>
</reference>
<dbReference type="Proteomes" id="UP000611500">
    <property type="component" value="Unassembled WGS sequence"/>
</dbReference>
<organism evidence="10 11">
    <name type="scientific">Pseudodonghicola xiamenensis</name>
    <dbReference type="NCBI Taxonomy" id="337702"/>
    <lineage>
        <taxon>Bacteria</taxon>
        <taxon>Pseudomonadati</taxon>
        <taxon>Pseudomonadota</taxon>
        <taxon>Alphaproteobacteria</taxon>
        <taxon>Rhodobacterales</taxon>
        <taxon>Paracoccaceae</taxon>
        <taxon>Pseudodonghicola</taxon>
    </lineage>
</organism>
<comment type="pathway">
    <text evidence="5">Amine and polyamine biosynthesis; putrescine biosynthesis via L-ornithine pathway; putrescine from L-ornithine: step 1/1.</text>
</comment>
<evidence type="ECO:0000256" key="7">
    <source>
        <dbReference type="ARBA" id="ARBA00049127"/>
    </source>
</evidence>
<dbReference type="PANTHER" id="PTHR11482">
    <property type="entry name" value="ARGININE/DIAMINOPIMELATE/ORNITHINE DECARBOXYLASE"/>
    <property type="match status" value="1"/>
</dbReference>
<dbReference type="GO" id="GO:0033387">
    <property type="term" value="P:putrescine biosynthetic process from arginine, via ornithine"/>
    <property type="evidence" value="ECO:0007669"/>
    <property type="project" value="TreeGrafter"/>
</dbReference>
<dbReference type="SUPFAM" id="SSF50621">
    <property type="entry name" value="Alanine racemase C-terminal domain-like"/>
    <property type="match status" value="1"/>
</dbReference>
<sequence length="390" mass="41489">MRGIPMKHLATPWADPETYLKRMQPDHPVLFLSPAVLQGTARRFQTGFPGLVSYAVKANERAEVLANLDAAGLAAFDVASPAEMRAVRAINAAAVLHYNNPVRSPAEIATGVDIGVESWAVDHPSELKKLDKVPRSAEVTVRFALPVAGAAYDFGEKFGAPPDQAVTLLKEVAAAGWKPALGFHPGTQCEDPQAWAAYITEAARIAGRAEVRIGRLNVGGGFPAHRAGEAPDLTGIFQTIGTTAARAFSNTRPQLVCEPGRAMVSEAFTLATRVKSQRDDGRTIYLNDGIYGGLVDLRDIGLPGRVRAISPDGKPRSGRRVARRVFGPTCDSLDRLPDGLPLPSDTAPGDYILFDAMGAYSIALSTGFNGYGVRNVVTVLGLAGHSREGD</sequence>
<keyword evidence="3 8" id="KW-0663">Pyridoxal phosphate</keyword>
<evidence type="ECO:0000256" key="8">
    <source>
        <dbReference type="PIRSR" id="PIRSR600183-50"/>
    </source>
</evidence>
<dbReference type="PROSITE" id="PS00878">
    <property type="entry name" value="ODR_DC_2_1"/>
    <property type="match status" value="1"/>
</dbReference>
<dbReference type="InterPro" id="IPR022644">
    <property type="entry name" value="De-COase2_N"/>
</dbReference>
<dbReference type="PRINTS" id="PR01179">
    <property type="entry name" value="ODADCRBXLASE"/>
</dbReference>
<dbReference type="Pfam" id="PF02784">
    <property type="entry name" value="Orn_Arg_deC_N"/>
    <property type="match status" value="1"/>
</dbReference>
<evidence type="ECO:0000256" key="6">
    <source>
        <dbReference type="ARBA" id="ARBA00034138"/>
    </source>
</evidence>
<evidence type="ECO:0000256" key="1">
    <source>
        <dbReference type="ARBA" id="ARBA00001933"/>
    </source>
</evidence>
<dbReference type="GO" id="GO:0005737">
    <property type="term" value="C:cytoplasm"/>
    <property type="evidence" value="ECO:0007669"/>
    <property type="project" value="TreeGrafter"/>
</dbReference>
<evidence type="ECO:0000256" key="2">
    <source>
        <dbReference type="ARBA" id="ARBA00008872"/>
    </source>
</evidence>
<dbReference type="Gene3D" id="2.40.37.10">
    <property type="entry name" value="Lyase, Ornithine Decarboxylase, Chain A, domain 1"/>
    <property type="match status" value="1"/>
</dbReference>
<keyword evidence="4" id="KW-0456">Lyase</keyword>
<dbReference type="GO" id="GO:0004586">
    <property type="term" value="F:ornithine decarboxylase activity"/>
    <property type="evidence" value="ECO:0007669"/>
    <property type="project" value="UniProtKB-EC"/>
</dbReference>
<reference evidence="10" key="2">
    <citation type="submission" date="2020-09" db="EMBL/GenBank/DDBJ databases">
        <authorList>
            <person name="Sun Q."/>
            <person name="Zhou Y."/>
        </authorList>
    </citation>
    <scope>NUCLEOTIDE SEQUENCE</scope>
    <source>
        <strain evidence="10">CGMCC 1.7081</strain>
    </source>
</reference>
<protein>
    <recommendedName>
        <fullName evidence="6">ornithine decarboxylase</fullName>
        <ecNumber evidence="6">4.1.1.17</ecNumber>
    </recommendedName>
</protein>
<name>A0A8J3MDI2_9RHOB</name>
<dbReference type="InterPro" id="IPR002433">
    <property type="entry name" value="Orn_de-COase"/>
</dbReference>
<evidence type="ECO:0000313" key="10">
    <source>
        <dbReference type="EMBL" id="GHG91746.1"/>
    </source>
</evidence>
<evidence type="ECO:0000313" key="11">
    <source>
        <dbReference type="Proteomes" id="UP000611500"/>
    </source>
</evidence>